<proteinExistence type="inferred from homology"/>
<dbReference type="SMART" id="SM00382">
    <property type="entry name" value="AAA"/>
    <property type="match status" value="2"/>
</dbReference>
<dbReference type="InterPro" id="IPR003439">
    <property type="entry name" value="ABC_transporter-like_ATP-bd"/>
</dbReference>
<dbReference type="PANTHER" id="PTHR43297">
    <property type="entry name" value="OLIGOPEPTIDE TRANSPORT ATP-BINDING PROTEIN APPD"/>
    <property type="match status" value="1"/>
</dbReference>
<dbReference type="Pfam" id="PF08352">
    <property type="entry name" value="oligo_HPY"/>
    <property type="match status" value="2"/>
</dbReference>
<keyword evidence="5" id="KW-0547">Nucleotide-binding</keyword>
<evidence type="ECO:0000256" key="6">
    <source>
        <dbReference type="ARBA" id="ARBA00022840"/>
    </source>
</evidence>
<evidence type="ECO:0000256" key="4">
    <source>
        <dbReference type="ARBA" id="ARBA00022475"/>
    </source>
</evidence>
<comment type="caution">
    <text evidence="10">The sequence shown here is derived from an EMBL/GenBank/DDBJ whole genome shotgun (WGS) entry which is preliminary data.</text>
</comment>
<organism evidence="10 11">
    <name type="scientific">Maritimibacter alkaliphilus HTCC2654</name>
    <dbReference type="NCBI Taxonomy" id="314271"/>
    <lineage>
        <taxon>Bacteria</taxon>
        <taxon>Pseudomonadati</taxon>
        <taxon>Pseudomonadota</taxon>
        <taxon>Alphaproteobacteria</taxon>
        <taxon>Rhodobacterales</taxon>
        <taxon>Roseobacteraceae</taxon>
        <taxon>Maritimibacter</taxon>
    </lineage>
</organism>
<dbReference type="InterPro" id="IPR003593">
    <property type="entry name" value="AAA+_ATPase"/>
</dbReference>
<evidence type="ECO:0000313" key="10">
    <source>
        <dbReference type="EMBL" id="EAQ12824.1"/>
    </source>
</evidence>
<name>A3VG48_9RHOB</name>
<dbReference type="PANTHER" id="PTHR43297:SF2">
    <property type="entry name" value="DIPEPTIDE TRANSPORT ATP-BINDING PROTEIN DPPD"/>
    <property type="match status" value="1"/>
</dbReference>
<keyword evidence="3" id="KW-0813">Transport</keyword>
<dbReference type="PROSITE" id="PS50893">
    <property type="entry name" value="ABC_TRANSPORTER_2"/>
    <property type="match status" value="2"/>
</dbReference>
<reference evidence="10 11" key="1">
    <citation type="journal article" date="2010" name="J. Bacteriol.">
        <title>Genome sequences of Pelagibaca bermudensis HTCC2601T and Maritimibacter alkaliphilus HTCC2654T, the type strains of two marine Roseobacter genera.</title>
        <authorList>
            <person name="Thrash J.C."/>
            <person name="Cho J.C."/>
            <person name="Ferriera S."/>
            <person name="Johnson J."/>
            <person name="Vergin K.L."/>
            <person name="Giovannoni S.J."/>
        </authorList>
    </citation>
    <scope>NUCLEOTIDE SEQUENCE [LARGE SCALE GENOMIC DNA]</scope>
    <source>
        <strain evidence="10 11">HTCC2654</strain>
    </source>
</reference>
<protein>
    <submittedName>
        <fullName evidence="10">ABC oligopeptide transporter, fused ATPase subunits</fullName>
    </submittedName>
</protein>
<evidence type="ECO:0000256" key="2">
    <source>
        <dbReference type="ARBA" id="ARBA00005417"/>
    </source>
</evidence>
<keyword evidence="7" id="KW-0472">Membrane</keyword>
<accession>A3VG48</accession>
<evidence type="ECO:0000256" key="3">
    <source>
        <dbReference type="ARBA" id="ARBA00022448"/>
    </source>
</evidence>
<dbReference type="Pfam" id="PF00005">
    <property type="entry name" value="ABC_tran"/>
    <property type="match status" value="2"/>
</dbReference>
<dbReference type="AlphaFoldDB" id="A3VG48"/>
<dbReference type="Proteomes" id="UP000002931">
    <property type="component" value="Unassembled WGS sequence"/>
</dbReference>
<dbReference type="InterPro" id="IPR027417">
    <property type="entry name" value="P-loop_NTPase"/>
</dbReference>
<dbReference type="GO" id="GO:0005886">
    <property type="term" value="C:plasma membrane"/>
    <property type="evidence" value="ECO:0007669"/>
    <property type="project" value="UniProtKB-SubCell"/>
</dbReference>
<keyword evidence="4" id="KW-1003">Cell membrane</keyword>
<dbReference type="Gene3D" id="3.40.50.300">
    <property type="entry name" value="P-loop containing nucleotide triphosphate hydrolases"/>
    <property type="match status" value="2"/>
</dbReference>
<evidence type="ECO:0000256" key="8">
    <source>
        <dbReference type="SAM" id="MobiDB-lite"/>
    </source>
</evidence>
<dbReference type="HOGENOM" id="CLU_000604_86_2_5"/>
<dbReference type="eggNOG" id="COG4172">
    <property type="taxonomic scope" value="Bacteria"/>
</dbReference>
<evidence type="ECO:0000259" key="9">
    <source>
        <dbReference type="PROSITE" id="PS50893"/>
    </source>
</evidence>
<dbReference type="GO" id="GO:0016887">
    <property type="term" value="F:ATP hydrolysis activity"/>
    <property type="evidence" value="ECO:0007669"/>
    <property type="project" value="InterPro"/>
</dbReference>
<feature type="domain" description="ABC transporter" evidence="9">
    <location>
        <begin position="5"/>
        <end position="251"/>
    </location>
</feature>
<evidence type="ECO:0000256" key="1">
    <source>
        <dbReference type="ARBA" id="ARBA00004417"/>
    </source>
</evidence>
<dbReference type="EMBL" id="AAMT01000007">
    <property type="protein sequence ID" value="EAQ12824.1"/>
    <property type="molecule type" value="Genomic_DNA"/>
</dbReference>
<evidence type="ECO:0000256" key="7">
    <source>
        <dbReference type="ARBA" id="ARBA00023136"/>
    </source>
</evidence>
<keyword evidence="6" id="KW-0067">ATP-binding</keyword>
<dbReference type="RefSeq" id="WP_008330024.1">
    <property type="nucleotide sequence ID" value="NZ_CH902578.1"/>
</dbReference>
<dbReference type="STRING" id="314271.RB2654_06929"/>
<dbReference type="SUPFAM" id="SSF52540">
    <property type="entry name" value="P-loop containing nucleoside triphosphate hydrolases"/>
    <property type="match status" value="2"/>
</dbReference>
<feature type="domain" description="ABC transporter" evidence="9">
    <location>
        <begin position="275"/>
        <end position="517"/>
    </location>
</feature>
<dbReference type="CDD" id="cd03257">
    <property type="entry name" value="ABC_NikE_OppD_transporters"/>
    <property type="match status" value="2"/>
</dbReference>
<dbReference type="GO" id="GO:0015833">
    <property type="term" value="P:peptide transport"/>
    <property type="evidence" value="ECO:0007669"/>
    <property type="project" value="InterPro"/>
</dbReference>
<dbReference type="PROSITE" id="PS00211">
    <property type="entry name" value="ABC_TRANSPORTER_1"/>
    <property type="match status" value="2"/>
</dbReference>
<dbReference type="InterPro" id="IPR050388">
    <property type="entry name" value="ABC_Ni/Peptide_Import"/>
</dbReference>
<dbReference type="GO" id="GO:0005524">
    <property type="term" value="F:ATP binding"/>
    <property type="evidence" value="ECO:0007669"/>
    <property type="project" value="UniProtKB-KW"/>
</dbReference>
<comment type="subcellular location">
    <subcellularLocation>
        <location evidence="1">Cell inner membrane</location>
        <topology evidence="1">Peripheral membrane protein</topology>
    </subcellularLocation>
</comment>
<keyword evidence="11" id="KW-1185">Reference proteome</keyword>
<sequence>MNTLLDIRDLAVTIPTADAEVQALRGVSLSLAQNEVVGIVGESGGGKSMIARAVTHMLPGAARMTGGIELDGRDVTTLTGAALQAFRGGDVALCFQSPRSALSPTRTVGKQMADRFRAHAPGGDLRARAVEAFKAVGLREPERQIDRFPHELSGGMCQRVMIALALACSPRVLIADEPTTGLDVTLTGEILDLIAAQARDGRGVLIISHDIAALSKVCDRLIVIEAGRIVEDGPTQTVIHAPKSNYTRRLIDAVPDIRRKRAVTDEKRGETLMVLSEVGVTYQGRFGRNRKPALAGVNLEIRKGDTIAIVGESGSGKSTLSRTIMGMLKPTTGRVDFRGTDIARLSFGRKRGLRRHMQMVCQDPLDALNPRMSVEDIVSDPLRLVERDAMRRSALIDRALTEVGLDPSFRTRLPHELSGGQAQRVGLARALAIDPDLVVLDEPTSALDVTVQAQILTLIRRLTERRDRAYVMVSHDLATVRALCDRVVVVDAGRIVEDGPTEQIFTDPKSPKTRALLDAAPHLADRPKEDA</sequence>
<evidence type="ECO:0000256" key="5">
    <source>
        <dbReference type="ARBA" id="ARBA00022741"/>
    </source>
</evidence>
<dbReference type="NCBIfam" id="NF007739">
    <property type="entry name" value="PRK10419.1"/>
    <property type="match status" value="2"/>
</dbReference>
<dbReference type="OrthoDB" id="9802264at2"/>
<dbReference type="InterPro" id="IPR013563">
    <property type="entry name" value="Oligopep_ABC_C"/>
</dbReference>
<comment type="similarity">
    <text evidence="2">Belongs to the ABC transporter superfamily.</text>
</comment>
<gene>
    <name evidence="10" type="ORF">RB2654_06929</name>
</gene>
<dbReference type="InterPro" id="IPR017871">
    <property type="entry name" value="ABC_transporter-like_CS"/>
</dbReference>
<evidence type="ECO:0000313" key="11">
    <source>
        <dbReference type="Proteomes" id="UP000002931"/>
    </source>
</evidence>
<feature type="region of interest" description="Disordered" evidence="8">
    <location>
        <begin position="505"/>
        <end position="531"/>
    </location>
</feature>